<accession>A0ABP8SKX9</accession>
<dbReference type="EMBL" id="BAABGU010000012">
    <property type="protein sequence ID" value="GAA4569613.1"/>
    <property type="molecule type" value="Genomic_DNA"/>
</dbReference>
<protein>
    <submittedName>
        <fullName evidence="2">Uncharacterized protein</fullName>
    </submittedName>
</protein>
<organism evidence="2 3">
    <name type="scientific">Micromonospora coerulea</name>
    <dbReference type="NCBI Taxonomy" id="47856"/>
    <lineage>
        <taxon>Bacteria</taxon>
        <taxon>Bacillati</taxon>
        <taxon>Actinomycetota</taxon>
        <taxon>Actinomycetes</taxon>
        <taxon>Micromonosporales</taxon>
        <taxon>Micromonosporaceae</taxon>
        <taxon>Micromonospora</taxon>
    </lineage>
</organism>
<reference evidence="3" key="1">
    <citation type="journal article" date="2019" name="Int. J. Syst. Evol. Microbiol.">
        <title>The Global Catalogue of Microorganisms (GCM) 10K type strain sequencing project: providing services to taxonomists for standard genome sequencing and annotation.</title>
        <authorList>
            <consortium name="The Broad Institute Genomics Platform"/>
            <consortium name="The Broad Institute Genome Sequencing Center for Infectious Disease"/>
            <person name="Wu L."/>
            <person name="Ma J."/>
        </authorList>
    </citation>
    <scope>NUCLEOTIDE SEQUENCE [LARGE SCALE GENOMIC DNA]</scope>
    <source>
        <strain evidence="3">JCM 3175</strain>
    </source>
</reference>
<feature type="region of interest" description="Disordered" evidence="1">
    <location>
        <begin position="1"/>
        <end position="56"/>
    </location>
</feature>
<evidence type="ECO:0000256" key="1">
    <source>
        <dbReference type="SAM" id="MobiDB-lite"/>
    </source>
</evidence>
<name>A0ABP8SKX9_9ACTN</name>
<comment type="caution">
    <text evidence="2">The sequence shown here is derived from an EMBL/GenBank/DDBJ whole genome shotgun (WGS) entry which is preliminary data.</text>
</comment>
<proteinExistence type="predicted"/>
<gene>
    <name evidence="2" type="ORF">GCM10023176_26590</name>
</gene>
<sequence>MAECLPGSDLGGNSRESLGKIVGHNAGTDDYDKGCQLVQGDERRRPGQRADPPDLG</sequence>
<dbReference type="Proteomes" id="UP001500307">
    <property type="component" value="Unassembled WGS sequence"/>
</dbReference>
<evidence type="ECO:0000313" key="2">
    <source>
        <dbReference type="EMBL" id="GAA4569613.1"/>
    </source>
</evidence>
<keyword evidence="3" id="KW-1185">Reference proteome</keyword>
<evidence type="ECO:0000313" key="3">
    <source>
        <dbReference type="Proteomes" id="UP001500307"/>
    </source>
</evidence>